<proteinExistence type="predicted"/>
<dbReference type="InterPro" id="IPR036249">
    <property type="entry name" value="Thioredoxin-like_sf"/>
</dbReference>
<dbReference type="Proteomes" id="UP000245362">
    <property type="component" value="Unassembled WGS sequence"/>
</dbReference>
<keyword evidence="3" id="KW-1185">Reference proteome</keyword>
<protein>
    <recommendedName>
        <fullName evidence="1">Thioredoxin domain-containing protein</fullName>
    </recommendedName>
</protein>
<dbReference type="CDD" id="cd02947">
    <property type="entry name" value="TRX_family"/>
    <property type="match status" value="1"/>
</dbReference>
<dbReference type="GO" id="GO:0005737">
    <property type="term" value="C:cytoplasm"/>
    <property type="evidence" value="ECO:0007669"/>
    <property type="project" value="TreeGrafter"/>
</dbReference>
<dbReference type="Gene3D" id="3.40.30.10">
    <property type="entry name" value="Glutaredoxin"/>
    <property type="match status" value="1"/>
</dbReference>
<dbReference type="PANTHER" id="PTHR45663">
    <property type="entry name" value="GEO12009P1"/>
    <property type="match status" value="1"/>
</dbReference>
<evidence type="ECO:0000259" key="1">
    <source>
        <dbReference type="Pfam" id="PF00085"/>
    </source>
</evidence>
<dbReference type="GO" id="GO:0015035">
    <property type="term" value="F:protein-disulfide reductase activity"/>
    <property type="evidence" value="ECO:0007669"/>
    <property type="project" value="TreeGrafter"/>
</dbReference>
<evidence type="ECO:0000313" key="3">
    <source>
        <dbReference type="Proteomes" id="UP000245362"/>
    </source>
</evidence>
<sequence>MNLDFMSEVIKLHNKNQFNALLKDHDDVLLAISEDWCSICRVMEGTLINAAFELKGKAVVVKSDIATSQSLSEQLGLRSIPAYVVFKEGEVSEVLYGRQPIQSLTKAWI</sequence>
<dbReference type="AlphaFoldDB" id="A0A2U3BBF8"/>
<organism evidence="2 3">
    <name type="scientific">Vibrio albus</name>
    <dbReference type="NCBI Taxonomy" id="2200953"/>
    <lineage>
        <taxon>Bacteria</taxon>
        <taxon>Pseudomonadati</taxon>
        <taxon>Pseudomonadota</taxon>
        <taxon>Gammaproteobacteria</taxon>
        <taxon>Vibrionales</taxon>
        <taxon>Vibrionaceae</taxon>
        <taxon>Vibrio</taxon>
    </lineage>
</organism>
<evidence type="ECO:0000313" key="2">
    <source>
        <dbReference type="EMBL" id="PWI34118.1"/>
    </source>
</evidence>
<dbReference type="OrthoDB" id="9790390at2"/>
<feature type="domain" description="Thioredoxin" evidence="1">
    <location>
        <begin position="11"/>
        <end position="106"/>
    </location>
</feature>
<dbReference type="PANTHER" id="PTHR45663:SF11">
    <property type="entry name" value="GEO12009P1"/>
    <property type="match status" value="1"/>
</dbReference>
<dbReference type="EMBL" id="QFWT01000003">
    <property type="protein sequence ID" value="PWI34118.1"/>
    <property type="molecule type" value="Genomic_DNA"/>
</dbReference>
<reference evidence="2 3" key="1">
    <citation type="submission" date="2018-05" db="EMBL/GenBank/DDBJ databases">
        <title>Vibrio limimaris sp. nov., isolated from marine sediment.</title>
        <authorList>
            <person name="Li C.-M."/>
        </authorList>
    </citation>
    <scope>NUCLEOTIDE SEQUENCE [LARGE SCALE GENOMIC DNA]</scope>
    <source>
        <strain evidence="2 3">E4404</strain>
    </source>
</reference>
<dbReference type="SUPFAM" id="SSF52833">
    <property type="entry name" value="Thioredoxin-like"/>
    <property type="match status" value="1"/>
</dbReference>
<dbReference type="InterPro" id="IPR013766">
    <property type="entry name" value="Thioredoxin_domain"/>
</dbReference>
<dbReference type="Pfam" id="PF00085">
    <property type="entry name" value="Thioredoxin"/>
    <property type="match status" value="1"/>
</dbReference>
<dbReference type="RefSeq" id="WP_109319369.1">
    <property type="nucleotide sequence ID" value="NZ_QFWT01000003.1"/>
</dbReference>
<name>A0A2U3BBF8_9VIBR</name>
<accession>A0A2U3BBF8</accession>
<gene>
    <name evidence="2" type="ORF">DI392_07970</name>
</gene>
<comment type="caution">
    <text evidence="2">The sequence shown here is derived from an EMBL/GenBank/DDBJ whole genome shotgun (WGS) entry which is preliminary data.</text>
</comment>